<keyword evidence="4 5" id="KW-0472">Membrane</keyword>
<name>C7LXC1_DESBD</name>
<dbReference type="STRING" id="525897.Dbac_1901"/>
<dbReference type="AlphaFoldDB" id="C7LXC1"/>
<dbReference type="InterPro" id="IPR002781">
    <property type="entry name" value="TM_pro_TauE-like"/>
</dbReference>
<dbReference type="PANTHER" id="PTHR43701">
    <property type="entry name" value="MEMBRANE TRANSPORTER PROTEIN MJ0441-RELATED"/>
    <property type="match status" value="1"/>
</dbReference>
<accession>C7LXC1</accession>
<gene>
    <name evidence="6" type="ordered locus">Dbac_1901</name>
</gene>
<dbReference type="HOGENOM" id="CLU_045498_5_4_7"/>
<evidence type="ECO:0000256" key="3">
    <source>
        <dbReference type="ARBA" id="ARBA00022989"/>
    </source>
</evidence>
<protein>
    <recommendedName>
        <fullName evidence="5">Probable membrane transporter protein</fullName>
    </recommendedName>
</protein>
<dbReference type="OrthoDB" id="9805863at2"/>
<dbReference type="KEGG" id="dba:Dbac_1901"/>
<feature type="transmembrane region" description="Helical" evidence="5">
    <location>
        <begin position="136"/>
        <end position="161"/>
    </location>
</feature>
<dbReference type="PANTHER" id="PTHR43701:SF2">
    <property type="entry name" value="MEMBRANE TRANSPORTER PROTEIN YJNA-RELATED"/>
    <property type="match status" value="1"/>
</dbReference>
<keyword evidence="5" id="KW-1003">Cell membrane</keyword>
<feature type="transmembrane region" description="Helical" evidence="5">
    <location>
        <begin position="228"/>
        <end position="245"/>
    </location>
</feature>
<feature type="transmembrane region" description="Helical" evidence="5">
    <location>
        <begin position="70"/>
        <end position="91"/>
    </location>
</feature>
<dbReference type="InterPro" id="IPR051598">
    <property type="entry name" value="TSUP/Inactive_protease-like"/>
</dbReference>
<evidence type="ECO:0000256" key="2">
    <source>
        <dbReference type="ARBA" id="ARBA00022692"/>
    </source>
</evidence>
<dbReference type="eggNOG" id="COG0730">
    <property type="taxonomic scope" value="Bacteria"/>
</dbReference>
<feature type="transmembrane region" description="Helical" evidence="5">
    <location>
        <begin position="98"/>
        <end position="116"/>
    </location>
</feature>
<comment type="similarity">
    <text evidence="5">Belongs to the 4-toluene sulfonate uptake permease (TSUP) (TC 2.A.102) family.</text>
</comment>
<dbReference type="Pfam" id="PF01925">
    <property type="entry name" value="TauE"/>
    <property type="match status" value="1"/>
</dbReference>
<dbReference type="GO" id="GO:0005886">
    <property type="term" value="C:plasma membrane"/>
    <property type="evidence" value="ECO:0007669"/>
    <property type="project" value="UniProtKB-SubCell"/>
</dbReference>
<evidence type="ECO:0000256" key="1">
    <source>
        <dbReference type="ARBA" id="ARBA00004141"/>
    </source>
</evidence>
<reference evidence="6 7" key="1">
    <citation type="journal article" date="2009" name="Stand. Genomic Sci.">
        <title>Complete genome sequence of Desulfomicrobium baculatum type strain (X).</title>
        <authorList>
            <person name="Copeland A."/>
            <person name="Spring S."/>
            <person name="Goker M."/>
            <person name="Schneider S."/>
            <person name="Lapidus A."/>
            <person name="Del Rio T.G."/>
            <person name="Tice H."/>
            <person name="Cheng J.F."/>
            <person name="Chen F."/>
            <person name="Nolan M."/>
            <person name="Bruce D."/>
            <person name="Goodwin L."/>
            <person name="Pitluck S."/>
            <person name="Ivanova N."/>
            <person name="Mavrommatis K."/>
            <person name="Ovchinnikova G."/>
            <person name="Pati A."/>
            <person name="Chen A."/>
            <person name="Palaniappan K."/>
            <person name="Land M."/>
            <person name="Hauser L."/>
            <person name="Chang Y.J."/>
            <person name="Jeffries C.C."/>
            <person name="Meincke L."/>
            <person name="Sims D."/>
            <person name="Brettin T."/>
            <person name="Detter J.C."/>
            <person name="Han C."/>
            <person name="Chain P."/>
            <person name="Bristow J."/>
            <person name="Eisen J.A."/>
            <person name="Markowitz V."/>
            <person name="Hugenholtz P."/>
            <person name="Kyrpides N.C."/>
            <person name="Klenk H.P."/>
            <person name="Lucas S."/>
        </authorList>
    </citation>
    <scope>NUCLEOTIDE SEQUENCE [LARGE SCALE GENOMIC DNA]</scope>
    <source>
        <strain evidence="7">DSM 4028 / VKM B-1378 / X</strain>
    </source>
</reference>
<evidence type="ECO:0000313" key="6">
    <source>
        <dbReference type="EMBL" id="ACU89992.1"/>
    </source>
</evidence>
<evidence type="ECO:0000313" key="7">
    <source>
        <dbReference type="Proteomes" id="UP000002216"/>
    </source>
</evidence>
<dbReference type="RefSeq" id="WP_015774083.1">
    <property type="nucleotide sequence ID" value="NC_013173.1"/>
</dbReference>
<keyword evidence="2 5" id="KW-0812">Transmembrane</keyword>
<organism evidence="6 7">
    <name type="scientific">Desulfomicrobium baculatum (strain DSM 4028 / VKM B-1378 / X)</name>
    <name type="common">Desulfovibrio baculatus</name>
    <dbReference type="NCBI Taxonomy" id="525897"/>
    <lineage>
        <taxon>Bacteria</taxon>
        <taxon>Pseudomonadati</taxon>
        <taxon>Thermodesulfobacteriota</taxon>
        <taxon>Desulfovibrionia</taxon>
        <taxon>Desulfovibrionales</taxon>
        <taxon>Desulfomicrobiaceae</taxon>
        <taxon>Desulfomicrobium</taxon>
    </lineage>
</organism>
<proteinExistence type="inferred from homology"/>
<sequence length="247" mass="26683">MILYIASFFATLFFSALFATGGMGSSVVLIPILGFLGVDFNLAKAVGLFINTTTTSTASFLNWRRQLLDFSTITPFLIASVCCAPIGTYCASIWNVEYIKLAFVIFLFFSSAKIFFKGRTPHEETVKCKWAIFSLGLGVGFLAGLLGIGGGALIVPVLFAMGFSPMQIAINASFMIPFSTLSAFLSYAGFITIDWTLIGVTTIASMLGGFVGNRIMHAKLKNTDIKNVLCLVLCLVGFKMLYDILAV</sequence>
<feature type="transmembrane region" description="Helical" evidence="5">
    <location>
        <begin position="195"/>
        <end position="216"/>
    </location>
</feature>
<dbReference type="Proteomes" id="UP000002216">
    <property type="component" value="Chromosome"/>
</dbReference>
<comment type="subcellular location">
    <subcellularLocation>
        <location evidence="5">Cell membrane</location>
        <topology evidence="5">Multi-pass membrane protein</topology>
    </subcellularLocation>
    <subcellularLocation>
        <location evidence="1">Membrane</location>
        <topology evidence="1">Multi-pass membrane protein</topology>
    </subcellularLocation>
</comment>
<keyword evidence="7" id="KW-1185">Reference proteome</keyword>
<keyword evidence="3 5" id="KW-1133">Transmembrane helix</keyword>
<evidence type="ECO:0000256" key="5">
    <source>
        <dbReference type="RuleBase" id="RU363041"/>
    </source>
</evidence>
<evidence type="ECO:0000256" key="4">
    <source>
        <dbReference type="ARBA" id="ARBA00023136"/>
    </source>
</evidence>
<dbReference type="EMBL" id="CP001629">
    <property type="protein sequence ID" value="ACU89992.1"/>
    <property type="molecule type" value="Genomic_DNA"/>
</dbReference>